<dbReference type="Gene3D" id="1.20.5.1200">
    <property type="entry name" value="Alpha-tocopherol transfer"/>
    <property type="match status" value="1"/>
</dbReference>
<dbReference type="SUPFAM" id="SSF46938">
    <property type="entry name" value="CRAL/TRIO N-terminal domain"/>
    <property type="match status" value="1"/>
</dbReference>
<dbReference type="InterPro" id="IPR001251">
    <property type="entry name" value="CRAL-TRIO_dom"/>
</dbReference>
<dbReference type="PANTHER" id="PTHR10174">
    <property type="entry name" value="ALPHA-TOCOPHEROL TRANSFER PROTEIN-RELATED"/>
    <property type="match status" value="1"/>
</dbReference>
<feature type="region of interest" description="Disordered" evidence="1">
    <location>
        <begin position="284"/>
        <end position="310"/>
    </location>
</feature>
<accession>A0A9P0CZV1</accession>
<dbReference type="PANTHER" id="PTHR10174:SF222">
    <property type="entry name" value="GH10083P-RELATED"/>
    <property type="match status" value="1"/>
</dbReference>
<evidence type="ECO:0000313" key="4">
    <source>
        <dbReference type="Proteomes" id="UP001153636"/>
    </source>
</evidence>
<dbReference type="Gene3D" id="3.40.525.10">
    <property type="entry name" value="CRAL-TRIO lipid binding domain"/>
    <property type="match status" value="1"/>
</dbReference>
<dbReference type="CDD" id="cd00170">
    <property type="entry name" value="SEC14"/>
    <property type="match status" value="1"/>
</dbReference>
<evidence type="ECO:0000259" key="2">
    <source>
        <dbReference type="PROSITE" id="PS50191"/>
    </source>
</evidence>
<organism evidence="3 4">
    <name type="scientific">Psylliodes chrysocephalus</name>
    <dbReference type="NCBI Taxonomy" id="3402493"/>
    <lineage>
        <taxon>Eukaryota</taxon>
        <taxon>Metazoa</taxon>
        <taxon>Ecdysozoa</taxon>
        <taxon>Arthropoda</taxon>
        <taxon>Hexapoda</taxon>
        <taxon>Insecta</taxon>
        <taxon>Pterygota</taxon>
        <taxon>Neoptera</taxon>
        <taxon>Endopterygota</taxon>
        <taxon>Coleoptera</taxon>
        <taxon>Polyphaga</taxon>
        <taxon>Cucujiformia</taxon>
        <taxon>Chrysomeloidea</taxon>
        <taxon>Chrysomelidae</taxon>
        <taxon>Galerucinae</taxon>
        <taxon>Alticini</taxon>
        <taxon>Psylliodes</taxon>
    </lineage>
</organism>
<evidence type="ECO:0000256" key="1">
    <source>
        <dbReference type="SAM" id="MobiDB-lite"/>
    </source>
</evidence>
<evidence type="ECO:0000313" key="3">
    <source>
        <dbReference type="EMBL" id="CAH1107949.1"/>
    </source>
</evidence>
<sequence length="310" mass="36559">MIGKSYFSPYDEKIEVEVWKQHDKSRDAVKKDIEIIKNWIKTQPHLPNTLSDHQIQSFLLIGRGSVEKVKPKIDMYYTMRSRFPDVFEESHPKSKRILEAKRHMYIIPLPKLHFDLSRILIFKLKDIADPSQMDPYAIFAHLINIVEIRFFEDFCSGHVVLFDLEHCKFNHITKVSPSYIKNAYTIGERALTTRVHGIHLLNAPKYFDQVVMLVKSIVKQKMANKIYLHKDMNSVLNSIDKQILPKDYGGNEKSLDELEAEWDCKFEEYKDFFDKRQLERVNEALRPQQNKSDDFDELGYQGSFKKLDVD</sequence>
<dbReference type="SUPFAM" id="SSF52087">
    <property type="entry name" value="CRAL/TRIO domain"/>
    <property type="match status" value="1"/>
</dbReference>
<name>A0A9P0CZV1_9CUCU</name>
<dbReference type="Pfam" id="PF00650">
    <property type="entry name" value="CRAL_TRIO"/>
    <property type="match status" value="1"/>
</dbReference>
<protein>
    <recommendedName>
        <fullName evidence="2">CRAL-TRIO domain-containing protein</fullName>
    </recommendedName>
</protein>
<dbReference type="PRINTS" id="PR00180">
    <property type="entry name" value="CRETINALDHBP"/>
</dbReference>
<proteinExistence type="predicted"/>
<dbReference type="OrthoDB" id="6575879at2759"/>
<reference evidence="3" key="1">
    <citation type="submission" date="2022-01" db="EMBL/GenBank/DDBJ databases">
        <authorList>
            <person name="King R."/>
        </authorList>
    </citation>
    <scope>NUCLEOTIDE SEQUENCE</scope>
</reference>
<dbReference type="InterPro" id="IPR036865">
    <property type="entry name" value="CRAL-TRIO_dom_sf"/>
</dbReference>
<dbReference type="InterPro" id="IPR036273">
    <property type="entry name" value="CRAL/TRIO_N_dom_sf"/>
</dbReference>
<dbReference type="Proteomes" id="UP001153636">
    <property type="component" value="Chromosome 3"/>
</dbReference>
<dbReference type="GO" id="GO:1902936">
    <property type="term" value="F:phosphatidylinositol bisphosphate binding"/>
    <property type="evidence" value="ECO:0007669"/>
    <property type="project" value="TreeGrafter"/>
</dbReference>
<gene>
    <name evidence="3" type="ORF">PSYICH_LOCUS9531</name>
</gene>
<feature type="domain" description="CRAL-TRIO" evidence="2">
    <location>
        <begin position="94"/>
        <end position="256"/>
    </location>
</feature>
<dbReference type="EMBL" id="OV651815">
    <property type="protein sequence ID" value="CAH1107949.1"/>
    <property type="molecule type" value="Genomic_DNA"/>
</dbReference>
<keyword evidence="4" id="KW-1185">Reference proteome</keyword>
<dbReference type="AlphaFoldDB" id="A0A9P0CZV1"/>
<dbReference type="PROSITE" id="PS50191">
    <property type="entry name" value="CRAL_TRIO"/>
    <property type="match status" value="1"/>
</dbReference>
<dbReference type="GO" id="GO:0016020">
    <property type="term" value="C:membrane"/>
    <property type="evidence" value="ECO:0007669"/>
    <property type="project" value="TreeGrafter"/>
</dbReference>